<dbReference type="CDD" id="cd00840">
    <property type="entry name" value="MPP_Mre11_N"/>
    <property type="match status" value="1"/>
</dbReference>
<keyword evidence="4" id="KW-1185">Reference proteome</keyword>
<dbReference type="PANTHER" id="PTHR30337">
    <property type="entry name" value="COMPONENT OF ATP-DEPENDENT DSDNA EXONUCLEASE"/>
    <property type="match status" value="1"/>
</dbReference>
<dbReference type="PIRSF" id="PIRSF033091">
    <property type="entry name" value="Pesterase_YhaO"/>
    <property type="match status" value="1"/>
</dbReference>
<reference evidence="4" key="1">
    <citation type="submission" date="2016-10" db="EMBL/GenBank/DDBJ databases">
        <authorList>
            <person name="Varghese N."/>
            <person name="Submissions S."/>
        </authorList>
    </citation>
    <scope>NUCLEOTIDE SEQUENCE [LARGE SCALE GENOMIC DNA]</scope>
    <source>
        <strain evidence="4">IBRC-M10078</strain>
    </source>
</reference>
<protein>
    <submittedName>
        <fullName evidence="3">DNA repair exonuclease SbcCD nuclease subunit</fullName>
    </submittedName>
</protein>
<gene>
    <name evidence="3" type="ORF">SAMN05216565_105209</name>
</gene>
<dbReference type="SUPFAM" id="SSF56300">
    <property type="entry name" value="Metallo-dependent phosphatases"/>
    <property type="match status" value="1"/>
</dbReference>
<organism evidence="3 4">
    <name type="scientific">Litchfieldia salsa</name>
    <dbReference type="NCBI Taxonomy" id="930152"/>
    <lineage>
        <taxon>Bacteria</taxon>
        <taxon>Bacillati</taxon>
        <taxon>Bacillota</taxon>
        <taxon>Bacilli</taxon>
        <taxon>Bacillales</taxon>
        <taxon>Bacillaceae</taxon>
        <taxon>Litchfieldia</taxon>
    </lineage>
</organism>
<evidence type="ECO:0000259" key="2">
    <source>
        <dbReference type="Pfam" id="PF00149"/>
    </source>
</evidence>
<dbReference type="GO" id="GO:0004527">
    <property type="term" value="F:exonuclease activity"/>
    <property type="evidence" value="ECO:0007669"/>
    <property type="project" value="UniProtKB-KW"/>
</dbReference>
<dbReference type="OrthoDB" id="9773856at2"/>
<accession>A0A1H0UWS1</accession>
<dbReference type="PANTHER" id="PTHR30337:SF7">
    <property type="entry name" value="PHOSPHOESTERASE"/>
    <property type="match status" value="1"/>
</dbReference>
<dbReference type="Proteomes" id="UP000199159">
    <property type="component" value="Unassembled WGS sequence"/>
</dbReference>
<evidence type="ECO:0000313" key="3">
    <source>
        <dbReference type="EMBL" id="SDP70378.1"/>
    </source>
</evidence>
<dbReference type="InterPro" id="IPR014576">
    <property type="entry name" value="Pesterase_YhaO"/>
</dbReference>
<dbReference type="InterPro" id="IPR041796">
    <property type="entry name" value="Mre11_N"/>
</dbReference>
<keyword evidence="3" id="KW-0540">Nuclease</keyword>
<feature type="domain" description="Calcineurin-like phosphoesterase" evidence="2">
    <location>
        <begin position="5"/>
        <end position="202"/>
    </location>
</feature>
<dbReference type="InterPro" id="IPR050535">
    <property type="entry name" value="DNA_Repair-Maintenance_Comp"/>
</dbReference>
<dbReference type="Pfam" id="PF00149">
    <property type="entry name" value="Metallophos"/>
    <property type="match status" value="1"/>
</dbReference>
<dbReference type="Gene3D" id="3.60.21.10">
    <property type="match status" value="1"/>
</dbReference>
<dbReference type="RefSeq" id="WP_090854597.1">
    <property type="nucleotide sequence ID" value="NZ_FNJU01000005.1"/>
</dbReference>
<keyword evidence="1" id="KW-0378">Hydrolase</keyword>
<keyword evidence="3" id="KW-0269">Exonuclease</keyword>
<evidence type="ECO:0000256" key="1">
    <source>
        <dbReference type="ARBA" id="ARBA00022801"/>
    </source>
</evidence>
<proteinExistence type="predicted"/>
<dbReference type="InterPro" id="IPR029052">
    <property type="entry name" value="Metallo-depent_PP-like"/>
</dbReference>
<dbReference type="EMBL" id="FNJU01000005">
    <property type="protein sequence ID" value="SDP70378.1"/>
    <property type="molecule type" value="Genomic_DNA"/>
</dbReference>
<dbReference type="STRING" id="930152.SAMN05216565_105209"/>
<sequence>MKSVRFLHIADLHLDSPFIGLKKLPEQIYKRIRESTFQSFTRLISLAIREKVDFMIIAGDIFDQENRSIRAQARFRKELQRLSTHSIQVYIVHGNHDHVGAEWYEIEWPDHVHVFKSDEVEVKTFTKDLNSRVHIYGFSYPQRAVTENMTKYYTKKEDADFHIGILHGSVEGAKEHNQYAPFKVEQLLQKKFDYWALGHIHKSQVLSNQPLIMYPGNIQGRHRKESGDKGGYIVHLTAEDAIPTFHKTADIIWEHVSISINNMSKISELIDHLFQVINGYRKGMEAVFLSIELTGNGELHPILMDSLVLEDVLHMIQEGEEELENFVYVISLKVYSQIKIDRESIKSEASFLGDLVNIIDSYDYTKDAINPLYGHPIARRFLDELTKAEEEEILKQAEELLLNSIYNQRSIGGHS</sequence>
<evidence type="ECO:0000313" key="4">
    <source>
        <dbReference type="Proteomes" id="UP000199159"/>
    </source>
</evidence>
<name>A0A1H0UWS1_9BACI</name>
<dbReference type="InterPro" id="IPR004843">
    <property type="entry name" value="Calcineurin-like_PHP"/>
</dbReference>
<dbReference type="AlphaFoldDB" id="A0A1H0UWS1"/>